<gene>
    <name evidence="2" type="ORF">Hypma_009918</name>
</gene>
<proteinExistence type="predicted"/>
<dbReference type="InParanoid" id="A0A369JRD9"/>
<protein>
    <submittedName>
        <fullName evidence="2">Uncharacterized protein</fullName>
    </submittedName>
</protein>
<feature type="compositionally biased region" description="Polar residues" evidence="1">
    <location>
        <begin position="254"/>
        <end position="264"/>
    </location>
</feature>
<feature type="compositionally biased region" description="Basic and acidic residues" evidence="1">
    <location>
        <begin position="217"/>
        <end position="226"/>
    </location>
</feature>
<evidence type="ECO:0000313" key="3">
    <source>
        <dbReference type="Proteomes" id="UP000076154"/>
    </source>
</evidence>
<dbReference type="EMBL" id="LUEZ02000048">
    <property type="protein sequence ID" value="RDB23117.1"/>
    <property type="molecule type" value="Genomic_DNA"/>
</dbReference>
<organism evidence="2 3">
    <name type="scientific">Hypsizygus marmoreus</name>
    <name type="common">White beech mushroom</name>
    <name type="synonym">Agaricus marmoreus</name>
    <dbReference type="NCBI Taxonomy" id="39966"/>
    <lineage>
        <taxon>Eukaryota</taxon>
        <taxon>Fungi</taxon>
        <taxon>Dikarya</taxon>
        <taxon>Basidiomycota</taxon>
        <taxon>Agaricomycotina</taxon>
        <taxon>Agaricomycetes</taxon>
        <taxon>Agaricomycetidae</taxon>
        <taxon>Agaricales</taxon>
        <taxon>Tricholomatineae</taxon>
        <taxon>Lyophyllaceae</taxon>
        <taxon>Hypsizygus</taxon>
    </lineage>
</organism>
<comment type="caution">
    <text evidence="2">The sequence shown here is derived from an EMBL/GenBank/DDBJ whole genome shotgun (WGS) entry which is preliminary data.</text>
</comment>
<feature type="compositionally biased region" description="Basic and acidic residues" evidence="1">
    <location>
        <begin position="236"/>
        <end position="253"/>
    </location>
</feature>
<dbReference type="AlphaFoldDB" id="A0A369JRD9"/>
<evidence type="ECO:0000313" key="2">
    <source>
        <dbReference type="EMBL" id="RDB23117.1"/>
    </source>
</evidence>
<name>A0A369JRD9_HYPMA</name>
<accession>A0A369JRD9</accession>
<dbReference type="Proteomes" id="UP000076154">
    <property type="component" value="Unassembled WGS sequence"/>
</dbReference>
<feature type="region of interest" description="Disordered" evidence="1">
    <location>
        <begin position="205"/>
        <end position="264"/>
    </location>
</feature>
<keyword evidence="3" id="KW-1185">Reference proteome</keyword>
<reference evidence="2" key="1">
    <citation type="submission" date="2018-04" db="EMBL/GenBank/DDBJ databases">
        <title>Whole genome sequencing of Hypsizygus marmoreus.</title>
        <authorList>
            <person name="Choi I.-G."/>
            <person name="Min B."/>
            <person name="Kim J.-G."/>
            <person name="Kim S."/>
            <person name="Oh Y.-L."/>
            <person name="Kong W.-S."/>
            <person name="Park H."/>
            <person name="Jeong J."/>
            <person name="Song E.-S."/>
        </authorList>
    </citation>
    <scope>NUCLEOTIDE SEQUENCE [LARGE SCALE GENOMIC DNA]</scope>
    <source>
        <strain evidence="2">51987-8</strain>
    </source>
</reference>
<evidence type="ECO:0000256" key="1">
    <source>
        <dbReference type="SAM" id="MobiDB-lite"/>
    </source>
</evidence>
<sequence>MYHASDPVHPTTMRRVEHTLKPLLPEKSAIRSSGYHHVLIREDDPAVIERTGMAGRTVAVVYSQAALTVEQRSKEAYEGNRYLRCLSTYSSGLNVESSSTKVRVYGGKTRVRRKRTGQPSSKYCFDRTTAEIEAYTGGFTSHDKPYIIVRSHKLDAEHFTCRRDNTRKRWQMRRDQRRRRAKRDKKHCQEEVVVVIKRQQTDKTWSSHKSPCLKSRGASDLRDEGTRVVQIRQSRPRAEDKETSRVPKNEHSETVASQDKSHSSNYQATVNVIGVITRLRVVDAIHDVAW</sequence>